<dbReference type="GO" id="GO:0008202">
    <property type="term" value="P:steroid metabolic process"/>
    <property type="evidence" value="ECO:0007669"/>
    <property type="project" value="EnsemblFungi"/>
</dbReference>
<dbReference type="GO" id="GO:0009636">
    <property type="term" value="P:response to toxic substance"/>
    <property type="evidence" value="ECO:0007669"/>
    <property type="project" value="EnsemblFungi"/>
</dbReference>
<dbReference type="GO" id="GO:0005789">
    <property type="term" value="C:endoplasmic reticulum membrane"/>
    <property type="evidence" value="ECO:0007669"/>
    <property type="project" value="EnsemblFungi"/>
</dbReference>
<dbReference type="FunCoup" id="H2ATX0">
    <property type="interactions" value="54"/>
</dbReference>
<dbReference type="PANTHER" id="PTHR28037:SF1">
    <property type="entry name" value="ALCOHOL O-ACETYLTRANSFERASE 1-RELATED"/>
    <property type="match status" value="1"/>
</dbReference>
<evidence type="ECO:0008006" key="3">
    <source>
        <dbReference type="Google" id="ProtNLM"/>
    </source>
</evidence>
<evidence type="ECO:0000313" key="2">
    <source>
        <dbReference type="Proteomes" id="UP000005220"/>
    </source>
</evidence>
<keyword evidence="2" id="KW-1185">Reference proteome</keyword>
<dbReference type="GO" id="GO:0004026">
    <property type="term" value="F:alcohol O-acetyltransferase activity"/>
    <property type="evidence" value="ECO:0007669"/>
    <property type="project" value="EnsemblFungi"/>
</dbReference>
<protein>
    <recommendedName>
        <fullName evidence="3">Alcohol acetyltransferase</fullName>
    </recommendedName>
</protein>
<dbReference type="Pfam" id="PF07247">
    <property type="entry name" value="AATase"/>
    <property type="match status" value="1"/>
</dbReference>
<dbReference type="STRING" id="1071382.H2ATX0"/>
<dbReference type="GO" id="GO:1901089">
    <property type="term" value="P:acetate ester metabolic process involved in fermentation"/>
    <property type="evidence" value="ECO:0007669"/>
    <property type="project" value="EnsemblFungi"/>
</dbReference>
<dbReference type="HOGENOM" id="CLU_043707_0_0_1"/>
<name>H2ATX0_KAZAF</name>
<dbReference type="EMBL" id="HE650824">
    <property type="protein sequence ID" value="CCF57820.1"/>
    <property type="molecule type" value="Genomic_DNA"/>
</dbReference>
<dbReference type="GO" id="GO:0008080">
    <property type="term" value="F:N-acetyltransferase activity"/>
    <property type="evidence" value="ECO:0007669"/>
    <property type="project" value="TreeGrafter"/>
</dbReference>
<reference evidence="1 2" key="1">
    <citation type="journal article" date="2011" name="Proc. Natl. Acad. Sci. U.S.A.">
        <title>Evolutionary erosion of yeast sex chromosomes by mating-type switching accidents.</title>
        <authorList>
            <person name="Gordon J.L."/>
            <person name="Armisen D."/>
            <person name="Proux-Wera E."/>
            <person name="Oheigeartaigh S.S."/>
            <person name="Byrne K.P."/>
            <person name="Wolfe K.H."/>
        </authorList>
    </citation>
    <scope>NUCLEOTIDE SEQUENCE [LARGE SCALE GENOMIC DNA]</scope>
    <source>
        <strain evidence="2">ATCC 22294 / BCRC 22015 / CBS 2517 / CECT 1963 / NBRC 1671 / NRRL Y-8276</strain>
    </source>
</reference>
<proteinExistence type="predicted"/>
<gene>
    <name evidence="1" type="primary">KAFR0D01730</name>
    <name evidence="1" type="ORF">KAFR_0D01730</name>
</gene>
<dbReference type="AlphaFoldDB" id="H2ATX0"/>
<dbReference type="eggNOG" id="ENOG502QTAU">
    <property type="taxonomic scope" value="Eukaryota"/>
</dbReference>
<dbReference type="KEGG" id="kaf:KAFR_0D01730"/>
<dbReference type="InterPro" id="IPR010828">
    <property type="entry name" value="Atf2/Sli1-like"/>
</dbReference>
<evidence type="ECO:0000313" key="1">
    <source>
        <dbReference type="EMBL" id="CCF57820.1"/>
    </source>
</evidence>
<organism evidence="1 2">
    <name type="scientific">Kazachstania africana (strain ATCC 22294 / BCRC 22015 / CBS 2517 / CECT 1963 / NBRC 1671 / NRRL Y-8276)</name>
    <name type="common">Yeast</name>
    <name type="synonym">Kluyveromyces africanus</name>
    <dbReference type="NCBI Taxonomy" id="1071382"/>
    <lineage>
        <taxon>Eukaryota</taxon>
        <taxon>Fungi</taxon>
        <taxon>Dikarya</taxon>
        <taxon>Ascomycota</taxon>
        <taxon>Saccharomycotina</taxon>
        <taxon>Saccharomycetes</taxon>
        <taxon>Saccharomycetales</taxon>
        <taxon>Saccharomycetaceae</taxon>
        <taxon>Kazachstania</taxon>
    </lineage>
</organism>
<sequence>MGLSTKVEESVREVQSQSDASSIALLEDPVAEYDIPQELIDRGHARRMGHLENYFAMLQRQELYSNFAVYLKMNKSVSRNDLKHALREVILENSVLAHTIVPKYYPDHEAFYKSEKYLNVPYPKHDFMKILPSLSLEDIIINDQSEYTEVVNSIIDQFVKDNGKITNKLSEIVSNICIPIYDQSRPNWRLLCLPDNTDEYSNFVYISNHCCSDGTSGINLFQDLVKSLNGKKSPEMTSPDSLIYNYEKDFDKISKLPAAITDRVDYRPALWKLPQFMLSTLGKVFFSYKSPAPVSTKINMSKPQPSFHNILNFTPDELNKIRIAIKKNACTMTSFLQTCLFITLKEHGIFANRKWNEFGFDITVPSNTRKDLPEELVTSQYKYGSNVGGLHYSFLISSFIAENFWKLCSYYSAVLKQADFLRPLGTIMLDFVVNKQNIDSMISDSYLNKKRGGIILSNVGYFEQNDDECEILDLMLMQNVGGLNFSYAVNICSTNLGGMNICLSIVEGTLKDRDDFNAFCDELKTTVRQFCDIN</sequence>
<dbReference type="GeneID" id="13885778"/>
<dbReference type="OrthoDB" id="3979966at2759"/>
<dbReference type="PANTHER" id="PTHR28037">
    <property type="entry name" value="ALCOHOL O-ACETYLTRANSFERASE 1-RELATED"/>
    <property type="match status" value="1"/>
</dbReference>
<accession>H2ATX0</accession>
<dbReference type="InterPro" id="IPR052058">
    <property type="entry name" value="Alcohol_O-acetyltransferase"/>
</dbReference>
<dbReference type="RefSeq" id="XP_003956955.1">
    <property type="nucleotide sequence ID" value="XM_003956906.1"/>
</dbReference>
<dbReference type="InParanoid" id="H2ATX0"/>
<dbReference type="Proteomes" id="UP000005220">
    <property type="component" value="Chromosome 4"/>
</dbReference>